<dbReference type="SUPFAM" id="SSF54593">
    <property type="entry name" value="Glyoxalase/Bleomycin resistance protein/Dihydroxybiphenyl dioxygenase"/>
    <property type="match status" value="1"/>
</dbReference>
<dbReference type="Pfam" id="PF00903">
    <property type="entry name" value="Glyoxalase"/>
    <property type="match status" value="1"/>
</dbReference>
<dbReference type="InterPro" id="IPR037523">
    <property type="entry name" value="VOC_core"/>
</dbReference>
<dbReference type="Proteomes" id="UP001262410">
    <property type="component" value="Unassembled WGS sequence"/>
</dbReference>
<accession>A0ABU1JNI6</accession>
<dbReference type="InterPro" id="IPR004360">
    <property type="entry name" value="Glyas_Fos-R_dOase_dom"/>
</dbReference>
<sequence>MPDPTIIPCLFYRDAPAAIAWLQRAFGFHALSVTPGPDDTILHAELAIGPAVIMLNSARPEMGWVSPRDLTGLNQSVYIALDDVDAHHARAVAAGAEITHALADKPYGGRGYSALDPEGHFWSFGGYRPDLTATA</sequence>
<organism evidence="2 3">
    <name type="scientific">Inquilinus ginsengisoli</name>
    <dbReference type="NCBI Taxonomy" id="363840"/>
    <lineage>
        <taxon>Bacteria</taxon>
        <taxon>Pseudomonadati</taxon>
        <taxon>Pseudomonadota</taxon>
        <taxon>Alphaproteobacteria</taxon>
        <taxon>Rhodospirillales</taxon>
        <taxon>Rhodospirillaceae</taxon>
        <taxon>Inquilinus</taxon>
    </lineage>
</organism>
<evidence type="ECO:0000259" key="1">
    <source>
        <dbReference type="PROSITE" id="PS51819"/>
    </source>
</evidence>
<dbReference type="PROSITE" id="PS51819">
    <property type="entry name" value="VOC"/>
    <property type="match status" value="1"/>
</dbReference>
<dbReference type="Gene3D" id="3.30.720.110">
    <property type="match status" value="1"/>
</dbReference>
<dbReference type="EMBL" id="JAVDPW010000004">
    <property type="protein sequence ID" value="MDR6290182.1"/>
    <property type="molecule type" value="Genomic_DNA"/>
</dbReference>
<keyword evidence="3" id="KW-1185">Reference proteome</keyword>
<dbReference type="PANTHER" id="PTHR34109:SF1">
    <property type="entry name" value="VOC DOMAIN-CONTAINING PROTEIN"/>
    <property type="match status" value="1"/>
</dbReference>
<name>A0ABU1JNI6_9PROT</name>
<evidence type="ECO:0000313" key="2">
    <source>
        <dbReference type="EMBL" id="MDR6290182.1"/>
    </source>
</evidence>
<gene>
    <name evidence="2" type="ORF">E9232_002703</name>
</gene>
<evidence type="ECO:0000313" key="3">
    <source>
        <dbReference type="Proteomes" id="UP001262410"/>
    </source>
</evidence>
<protein>
    <submittedName>
        <fullName evidence="2">Glyoxalase superfamily protein PhnB</fullName>
    </submittedName>
</protein>
<feature type="domain" description="VOC" evidence="1">
    <location>
        <begin position="1"/>
        <end position="127"/>
    </location>
</feature>
<reference evidence="2 3" key="1">
    <citation type="submission" date="2023-07" db="EMBL/GenBank/DDBJ databases">
        <title>Sorghum-associated microbial communities from plants grown in Nebraska, USA.</title>
        <authorList>
            <person name="Schachtman D."/>
        </authorList>
    </citation>
    <scope>NUCLEOTIDE SEQUENCE [LARGE SCALE GENOMIC DNA]</scope>
    <source>
        <strain evidence="2 3">584</strain>
    </source>
</reference>
<dbReference type="PANTHER" id="PTHR34109">
    <property type="entry name" value="BNAUNNG04460D PROTEIN-RELATED"/>
    <property type="match status" value="1"/>
</dbReference>
<dbReference type="Gene3D" id="3.30.720.120">
    <property type="match status" value="1"/>
</dbReference>
<dbReference type="InterPro" id="IPR029068">
    <property type="entry name" value="Glyas_Bleomycin-R_OHBP_Dase"/>
</dbReference>
<dbReference type="RefSeq" id="WP_309794640.1">
    <property type="nucleotide sequence ID" value="NZ_JAVDPW010000004.1"/>
</dbReference>
<comment type="caution">
    <text evidence="2">The sequence shown here is derived from an EMBL/GenBank/DDBJ whole genome shotgun (WGS) entry which is preliminary data.</text>
</comment>
<proteinExistence type="predicted"/>